<comment type="caution">
    <text evidence="3">The sequence shown here is derived from an EMBL/GenBank/DDBJ whole genome shotgun (WGS) entry which is preliminary data.</text>
</comment>
<evidence type="ECO:0000313" key="4">
    <source>
        <dbReference type="Proteomes" id="UP001213000"/>
    </source>
</evidence>
<evidence type="ECO:0000313" key="3">
    <source>
        <dbReference type="EMBL" id="KAJ3566322.1"/>
    </source>
</evidence>
<keyword evidence="1" id="KW-0732">Signal</keyword>
<accession>A0AAD5VR09</accession>
<proteinExistence type="predicted"/>
<keyword evidence="4" id="KW-1185">Reference proteome</keyword>
<feature type="region of interest" description="Disordered" evidence="2">
    <location>
        <begin position="126"/>
        <end position="195"/>
    </location>
</feature>
<dbReference type="PANTHER" id="PTHR31836">
    <property type="match status" value="1"/>
</dbReference>
<reference evidence="3" key="1">
    <citation type="submission" date="2022-07" db="EMBL/GenBank/DDBJ databases">
        <title>Genome Sequence of Leucocoprinus birnbaumii.</title>
        <authorList>
            <person name="Buettner E."/>
        </authorList>
    </citation>
    <scope>NUCLEOTIDE SEQUENCE</scope>
    <source>
        <strain evidence="3">VT141</strain>
    </source>
</reference>
<evidence type="ECO:0000256" key="1">
    <source>
        <dbReference type="ARBA" id="ARBA00022729"/>
    </source>
</evidence>
<organism evidence="3 4">
    <name type="scientific">Leucocoprinus birnbaumii</name>
    <dbReference type="NCBI Taxonomy" id="56174"/>
    <lineage>
        <taxon>Eukaryota</taxon>
        <taxon>Fungi</taxon>
        <taxon>Dikarya</taxon>
        <taxon>Basidiomycota</taxon>
        <taxon>Agaricomycotina</taxon>
        <taxon>Agaricomycetes</taxon>
        <taxon>Agaricomycetidae</taxon>
        <taxon>Agaricales</taxon>
        <taxon>Agaricineae</taxon>
        <taxon>Agaricaceae</taxon>
        <taxon>Leucocoprinus</taxon>
    </lineage>
</organism>
<dbReference type="InterPro" id="IPR051477">
    <property type="entry name" value="Expansin_CellWall"/>
</dbReference>
<feature type="compositionally biased region" description="Pro residues" evidence="2">
    <location>
        <begin position="161"/>
        <end position="171"/>
    </location>
</feature>
<name>A0AAD5VR09_9AGAR</name>
<feature type="compositionally biased region" description="Low complexity" evidence="2">
    <location>
        <begin position="172"/>
        <end position="192"/>
    </location>
</feature>
<dbReference type="EMBL" id="JANIEX010000496">
    <property type="protein sequence ID" value="KAJ3566322.1"/>
    <property type="molecule type" value="Genomic_DNA"/>
</dbReference>
<dbReference type="Gene3D" id="2.40.40.10">
    <property type="entry name" value="RlpA-like domain"/>
    <property type="match status" value="1"/>
</dbReference>
<dbReference type="PANTHER" id="PTHR31836:SF28">
    <property type="entry name" value="SRCR DOMAIN-CONTAINING PROTEIN-RELATED"/>
    <property type="match status" value="1"/>
</dbReference>
<dbReference type="CDD" id="cd22191">
    <property type="entry name" value="DPBB_RlpA_EXP_N-like"/>
    <property type="match status" value="1"/>
</dbReference>
<dbReference type="Proteomes" id="UP001213000">
    <property type="component" value="Unassembled WGS sequence"/>
</dbReference>
<gene>
    <name evidence="3" type="ORF">NP233_g7078</name>
</gene>
<protein>
    <submittedName>
        <fullName evidence="3">Uncharacterized protein</fullName>
    </submittedName>
</protein>
<evidence type="ECO:0000256" key="2">
    <source>
        <dbReference type="SAM" id="MobiDB-lite"/>
    </source>
</evidence>
<dbReference type="SUPFAM" id="SSF50685">
    <property type="entry name" value="Barwin-like endoglucanases"/>
    <property type="match status" value="1"/>
</dbReference>
<sequence length="238" mass="24394">MHGHHARGHQNISRRAPAGMQLWKRFSNARWTFYAVGLGACGKTNVPSDFIVALNSAQFGGGYPGPQCFKTISMSYNGKTATAQIMDECPGCPYGGLDLSEGLFKHFAAESVGVIYGTWSFTSGGGGGGGDDGGDDTPKTTKKPSPTTHQAPTTTHKYTPPSTPDDTPTPTPSTSSTHSTTESSSTSASSSSGIDVSISVGSAAPSASANVDVNGNINLFNEILANMGGLVVGAARGD</sequence>
<dbReference type="InterPro" id="IPR036908">
    <property type="entry name" value="RlpA-like_sf"/>
</dbReference>
<dbReference type="AlphaFoldDB" id="A0AAD5VR09"/>